<organism evidence="2 3">
    <name type="scientific">Roseibium algicola</name>
    <dbReference type="NCBI Taxonomy" id="2857014"/>
    <lineage>
        <taxon>Bacteria</taxon>
        <taxon>Pseudomonadati</taxon>
        <taxon>Pseudomonadota</taxon>
        <taxon>Alphaproteobacteria</taxon>
        <taxon>Hyphomicrobiales</taxon>
        <taxon>Stappiaceae</taxon>
        <taxon>Roseibium</taxon>
    </lineage>
</organism>
<evidence type="ECO:0000313" key="3">
    <source>
        <dbReference type="Proteomes" id="UP000188174"/>
    </source>
</evidence>
<accession>A0ABM6I2X9</accession>
<keyword evidence="1" id="KW-1133">Transmembrane helix</keyword>
<dbReference type="EMBL" id="CP019630">
    <property type="protein sequence ID" value="AQQ04726.1"/>
    <property type="molecule type" value="Genomic_DNA"/>
</dbReference>
<gene>
    <name evidence="2" type="ORF">B0E33_15075</name>
</gene>
<sequence>MRADDQLDLVFDLENLRVDYAEDGSAQFKRIASDNPGRITVFLSGQHVFEPSFVVSADGGDPIVLPPLQVRLGDPARLVFEYQGDGPLPFSIETLLDWQRFKFKVPTSPVPQSAFHKPLASETAIEAPYGLYFAPHDDHSWRQANKTIGKSGFREIWHASLVGVPNAELRSGFESAKVIAVWSRKHDPSLGQAPIDDRTREDIVKLTHGANVNATPITAHGLTLTGQGAFLNLRANFPYDCTSAISLTHVSQRSSYGQDNDVVISRRGFLYPFGHEVEAVWATTREPAEVFPVAGALPVEGGYLRKRLFIQFKQQERSYAETASAATLPFRSIRFESDLSLPLDEPVSVTVSIAKPDGSLWAEKAFWPSAGGKPVMFSALAEDWSGKLVRLSVPVIFIEFDATSADASPVAESDAYWERLQHVQAEYRQSGRGVTGVYDTSVAVAVPRTPLDTSVELIKVQFDAVTELRSVCPASNSLFDLAATQIQARLPMLRATVSESENLGWFSILDPDRNDMETFLQAAPGIIAGDEKRIRLGCSGQSEKSGGFFSLDMTVGGVSRIYGATGQQNTTTALASGGPQTFNPLDYFGDDTVLFGGIKIKDVLQAGLSIAEAQMPKVIQRVRAYPDVPAEIRQSIDWMTEQFQSWPNASTPIFAVQQSSPDLVVESGNPTRFTLSAETSISLDSTLRPKATVSARLSNFSLQLLFGGNGVLIRFRSFVFFIDTAGTTTFRPDIDSVELKGAIMAFIQALQQLLKDILGDIGISINLLPTGVEIQLPSFNFPSLSFGAFLLQNLNIASSVEISFRSQPTSYKFNFSTPDNPFTVAVGIYGGAGSFALTVDIREIRSFSASFGFGAFARLDLGIASGSAALLGGLSYWLQKAEVGGVPTTNIEYLFYVRAYGSVTALGFITVGVDFYLALVIKTGMPSYSEGLVEVSYSVKIGFFKKSFKLTFRRRFNGSGASSAMFASSNPSGRTKREILTKSQWTQYRRAFAGGN</sequence>
<feature type="transmembrane region" description="Helical" evidence="1">
    <location>
        <begin position="899"/>
        <end position="921"/>
    </location>
</feature>
<protein>
    <submittedName>
        <fullName evidence="2">Uncharacterized protein</fullName>
    </submittedName>
</protein>
<name>A0ABM6I2X9_9HYPH</name>
<proteinExistence type="predicted"/>
<evidence type="ECO:0000256" key="1">
    <source>
        <dbReference type="SAM" id="Phobius"/>
    </source>
</evidence>
<reference evidence="2 3" key="1">
    <citation type="submission" date="2017-02" db="EMBL/GenBank/DDBJ databases">
        <authorList>
            <person name="Jeong S."/>
        </authorList>
    </citation>
    <scope>NUCLEOTIDE SEQUENCE [LARGE SCALE GENOMIC DNA]</scope>
    <source>
        <strain evidence="2 3">RMAR6-6</strain>
    </source>
</reference>
<keyword evidence="1" id="KW-0812">Transmembrane</keyword>
<dbReference type="Proteomes" id="UP000188174">
    <property type="component" value="Chromosome"/>
</dbReference>
<feature type="transmembrane region" description="Helical" evidence="1">
    <location>
        <begin position="859"/>
        <end position="879"/>
    </location>
</feature>
<evidence type="ECO:0000313" key="2">
    <source>
        <dbReference type="EMBL" id="AQQ04726.1"/>
    </source>
</evidence>
<keyword evidence="3" id="KW-1185">Reference proteome</keyword>
<keyword evidence="1" id="KW-0472">Membrane</keyword>